<dbReference type="Gramene" id="rna-AYBTSS11_LOCUS6450">
    <property type="protein sequence ID" value="CAJ1933610.1"/>
    <property type="gene ID" value="gene-AYBTSS11_LOCUS6450"/>
</dbReference>
<protein>
    <submittedName>
        <fullName evidence="1">Uncharacterized protein</fullName>
    </submittedName>
</protein>
<dbReference type="EMBL" id="OY731399">
    <property type="protein sequence ID" value="CAJ1933610.1"/>
    <property type="molecule type" value="Genomic_DNA"/>
</dbReference>
<name>A0AA86S5A6_9FABA</name>
<sequence length="110" mass="12810">MLGHLNPQNVKRERERKEYGPWRINNVKLSMKRHVQTTSRGFSKELLDNDHMPVPLPSFEETLSSNLVTGFFSEDHGDRIDQHEHAPPTSVFLRRGKRHHAMQITSLISQ</sequence>
<accession>A0AA86S5A6</accession>
<proteinExistence type="predicted"/>
<dbReference type="AlphaFoldDB" id="A0AA86S5A6"/>
<reference evidence="1" key="1">
    <citation type="submission" date="2023-10" db="EMBL/GenBank/DDBJ databases">
        <authorList>
            <person name="Domelevo Entfellner J.-B."/>
        </authorList>
    </citation>
    <scope>NUCLEOTIDE SEQUENCE</scope>
</reference>
<gene>
    <name evidence="1" type="ORF">AYBTSS11_LOCUS6450</name>
</gene>
<organism evidence="1 2">
    <name type="scientific">Sphenostylis stenocarpa</name>
    <dbReference type="NCBI Taxonomy" id="92480"/>
    <lineage>
        <taxon>Eukaryota</taxon>
        <taxon>Viridiplantae</taxon>
        <taxon>Streptophyta</taxon>
        <taxon>Embryophyta</taxon>
        <taxon>Tracheophyta</taxon>
        <taxon>Spermatophyta</taxon>
        <taxon>Magnoliopsida</taxon>
        <taxon>eudicotyledons</taxon>
        <taxon>Gunneridae</taxon>
        <taxon>Pentapetalae</taxon>
        <taxon>rosids</taxon>
        <taxon>fabids</taxon>
        <taxon>Fabales</taxon>
        <taxon>Fabaceae</taxon>
        <taxon>Papilionoideae</taxon>
        <taxon>50 kb inversion clade</taxon>
        <taxon>NPAAA clade</taxon>
        <taxon>indigoferoid/millettioid clade</taxon>
        <taxon>Phaseoleae</taxon>
        <taxon>Sphenostylis</taxon>
    </lineage>
</organism>
<evidence type="ECO:0000313" key="2">
    <source>
        <dbReference type="Proteomes" id="UP001189624"/>
    </source>
</evidence>
<dbReference type="Proteomes" id="UP001189624">
    <property type="component" value="Chromosome 2"/>
</dbReference>
<keyword evidence="2" id="KW-1185">Reference proteome</keyword>
<evidence type="ECO:0000313" key="1">
    <source>
        <dbReference type="EMBL" id="CAJ1933610.1"/>
    </source>
</evidence>